<dbReference type="SUPFAM" id="SSF47459">
    <property type="entry name" value="HLH, helix-loop-helix DNA-binding domain"/>
    <property type="match status" value="1"/>
</dbReference>
<dbReference type="InterPro" id="IPR011598">
    <property type="entry name" value="bHLH_dom"/>
</dbReference>
<keyword evidence="4" id="KW-0539">Nucleus</keyword>
<dbReference type="PROSITE" id="PS50888">
    <property type="entry name" value="BHLH"/>
    <property type="match status" value="1"/>
</dbReference>
<dbReference type="Proteomes" id="UP000594260">
    <property type="component" value="Unplaced"/>
</dbReference>
<evidence type="ECO:0000256" key="2">
    <source>
        <dbReference type="ARBA" id="ARBA00022902"/>
    </source>
</evidence>
<feature type="compositionally biased region" description="Polar residues" evidence="5">
    <location>
        <begin position="1"/>
        <end position="17"/>
    </location>
</feature>
<dbReference type="GeneID" id="111249268"/>
<proteinExistence type="predicted"/>
<reference evidence="7" key="1">
    <citation type="submission" date="2021-01" db="UniProtKB">
        <authorList>
            <consortium name="EnsemblMetazoa"/>
        </authorList>
    </citation>
    <scope>IDENTIFICATION</scope>
</reference>
<dbReference type="GO" id="GO:0000981">
    <property type="term" value="F:DNA-binding transcription factor activity, RNA polymerase II-specific"/>
    <property type="evidence" value="ECO:0007669"/>
    <property type="project" value="TreeGrafter"/>
</dbReference>
<evidence type="ECO:0000256" key="1">
    <source>
        <dbReference type="ARBA" id="ARBA00004123"/>
    </source>
</evidence>
<organism evidence="7 8">
    <name type="scientific">Varroa destructor</name>
    <name type="common">Honeybee mite</name>
    <dbReference type="NCBI Taxonomy" id="109461"/>
    <lineage>
        <taxon>Eukaryota</taxon>
        <taxon>Metazoa</taxon>
        <taxon>Ecdysozoa</taxon>
        <taxon>Arthropoda</taxon>
        <taxon>Chelicerata</taxon>
        <taxon>Arachnida</taxon>
        <taxon>Acari</taxon>
        <taxon>Parasitiformes</taxon>
        <taxon>Mesostigmata</taxon>
        <taxon>Gamasina</taxon>
        <taxon>Dermanyssoidea</taxon>
        <taxon>Varroidae</taxon>
        <taxon>Varroa</taxon>
    </lineage>
</organism>
<evidence type="ECO:0000313" key="8">
    <source>
        <dbReference type="Proteomes" id="UP000594260"/>
    </source>
</evidence>
<dbReference type="PANTHER" id="PTHR23349:SF108">
    <property type="entry name" value="BHLH DOMAIN-CONTAINING PROTEIN"/>
    <property type="match status" value="1"/>
</dbReference>
<dbReference type="EnsemblMetazoa" id="XM_022802897">
    <property type="protein sequence ID" value="XP_022658632"/>
    <property type="gene ID" value="LOC111249268"/>
</dbReference>
<dbReference type="GO" id="GO:0007399">
    <property type="term" value="P:nervous system development"/>
    <property type="evidence" value="ECO:0007669"/>
    <property type="project" value="UniProtKB-KW"/>
</dbReference>
<dbReference type="Pfam" id="PF00010">
    <property type="entry name" value="HLH"/>
    <property type="match status" value="1"/>
</dbReference>
<protein>
    <recommendedName>
        <fullName evidence="6">BHLH domain-containing protein</fullName>
    </recommendedName>
</protein>
<dbReference type="GO" id="GO:0005634">
    <property type="term" value="C:nucleus"/>
    <property type="evidence" value="ECO:0007669"/>
    <property type="project" value="UniProtKB-SubCell"/>
</dbReference>
<dbReference type="Gene3D" id="4.10.280.10">
    <property type="entry name" value="Helix-loop-helix DNA-binding domain"/>
    <property type="match status" value="1"/>
</dbReference>
<dbReference type="KEGG" id="vde:111249268"/>
<keyword evidence="8" id="KW-1185">Reference proteome</keyword>
<dbReference type="InterPro" id="IPR050283">
    <property type="entry name" value="E-box_TF_Regulators"/>
</dbReference>
<comment type="subcellular location">
    <subcellularLocation>
        <location evidence="1">Nucleus</location>
    </subcellularLocation>
</comment>
<dbReference type="FunCoup" id="A0A7M7JXR7">
    <property type="interactions" value="4"/>
</dbReference>
<dbReference type="InterPro" id="IPR036638">
    <property type="entry name" value="HLH_DNA-bd_sf"/>
</dbReference>
<dbReference type="InParanoid" id="A0A7M7JXR7"/>
<accession>A0A7M7JXR7</accession>
<dbReference type="FunFam" id="4.10.280.10:FF:000029">
    <property type="entry name" value="Achaete-scute family bHLH transcription factor 1"/>
    <property type="match status" value="1"/>
</dbReference>
<dbReference type="GO" id="GO:0000977">
    <property type="term" value="F:RNA polymerase II transcription regulatory region sequence-specific DNA binding"/>
    <property type="evidence" value="ECO:0007669"/>
    <property type="project" value="TreeGrafter"/>
</dbReference>
<sequence length="294" mass="32422">MMDLQSSLMLSPTSEQEFSWGGVDSQAAHGRFCPTPSSDESQSSFLETIEGVKNDKKKTSTYKHVPHREKPPHLVARRNARERRRVQAVNGQFAKLRKCVPIENRSKRLSKVKTLQKAIEYIAALQRLLEQDDAASTDKMNNNDIINRNSGTHSQSNNVIEMGNLTIHNSHGISASPNVNANTSTNTSFEQIGEVSSTNTLSSFKQESSSSMILSNLTTSEISGPGSWCPTPTALDQYPTSGIVSQQDYPYVQFQYQSMSMPGAFQSDLQYQCSPLGAYASYPTTSARLSPHSC</sequence>
<dbReference type="SMART" id="SM00353">
    <property type="entry name" value="HLH"/>
    <property type="match status" value="1"/>
</dbReference>
<evidence type="ECO:0000256" key="3">
    <source>
        <dbReference type="ARBA" id="ARBA00023125"/>
    </source>
</evidence>
<dbReference type="OrthoDB" id="6241467at2759"/>
<dbReference type="GO" id="GO:0046983">
    <property type="term" value="F:protein dimerization activity"/>
    <property type="evidence" value="ECO:0007669"/>
    <property type="project" value="InterPro"/>
</dbReference>
<evidence type="ECO:0000256" key="4">
    <source>
        <dbReference type="ARBA" id="ARBA00023242"/>
    </source>
</evidence>
<dbReference type="PANTHER" id="PTHR23349">
    <property type="entry name" value="BASIC HELIX-LOOP-HELIX TRANSCRIPTION FACTOR, TWIST"/>
    <property type="match status" value="1"/>
</dbReference>
<keyword evidence="2" id="KW-0524">Neurogenesis</keyword>
<evidence type="ECO:0000256" key="5">
    <source>
        <dbReference type="SAM" id="MobiDB-lite"/>
    </source>
</evidence>
<feature type="region of interest" description="Disordered" evidence="5">
    <location>
        <begin position="1"/>
        <end position="21"/>
    </location>
</feature>
<evidence type="ECO:0000259" key="6">
    <source>
        <dbReference type="PROSITE" id="PS50888"/>
    </source>
</evidence>
<feature type="domain" description="BHLH" evidence="6">
    <location>
        <begin position="73"/>
        <end position="125"/>
    </location>
</feature>
<keyword evidence="3" id="KW-0238">DNA-binding</keyword>
<name>A0A7M7JXR7_VARDE</name>
<dbReference type="RefSeq" id="XP_022658632.1">
    <property type="nucleotide sequence ID" value="XM_022802897.1"/>
</dbReference>
<dbReference type="AlphaFoldDB" id="A0A7M7JXR7"/>
<dbReference type="CDD" id="cd11418">
    <property type="entry name" value="bHLH_TS_ASCL"/>
    <property type="match status" value="1"/>
</dbReference>
<evidence type="ECO:0000313" key="7">
    <source>
        <dbReference type="EnsemblMetazoa" id="XP_022658632"/>
    </source>
</evidence>